<keyword evidence="1" id="KW-1003">Cell membrane</keyword>
<evidence type="ECO:0000256" key="4">
    <source>
        <dbReference type="ARBA" id="ARBA00023136"/>
    </source>
</evidence>
<sequence>MRHISWIVTIPVALVAILFAISNRGIVTLSLWPLPFTLDTPVYLAALLALVLGFIAGGFIVWNSQRRHRRRARREGNRVLYLERELKEAQARAAAAEKRLAESTRPVSGPVSGTLPGSAGGLPVPAGENTAPTVH</sequence>
<feature type="domain" description="Lipopolysaccharide assembly protein A" evidence="7">
    <location>
        <begin position="23"/>
        <end position="86"/>
    </location>
</feature>
<keyword evidence="4 6" id="KW-0472">Membrane</keyword>
<comment type="caution">
    <text evidence="8">The sequence shown here is derived from an EMBL/GenBank/DDBJ whole genome shotgun (WGS) entry which is preliminary data.</text>
</comment>
<evidence type="ECO:0000256" key="5">
    <source>
        <dbReference type="SAM" id="MobiDB-lite"/>
    </source>
</evidence>
<keyword evidence="2 6" id="KW-0812">Transmembrane</keyword>
<reference evidence="9" key="1">
    <citation type="submission" date="2021-01" db="EMBL/GenBank/DDBJ databases">
        <title>Genome public.</title>
        <authorList>
            <person name="Liu C."/>
            <person name="Sun Q."/>
        </authorList>
    </citation>
    <scope>NUCLEOTIDE SEQUENCE [LARGE SCALE GENOMIC DNA]</scope>
    <source>
        <strain evidence="9">YIM B02556</strain>
    </source>
</reference>
<evidence type="ECO:0000256" key="6">
    <source>
        <dbReference type="SAM" id="Phobius"/>
    </source>
</evidence>
<evidence type="ECO:0000259" key="7">
    <source>
        <dbReference type="Pfam" id="PF06305"/>
    </source>
</evidence>
<dbReference type="RefSeq" id="WP_200191173.1">
    <property type="nucleotide sequence ID" value="NZ_JAENHM010000021.1"/>
</dbReference>
<protein>
    <submittedName>
        <fullName evidence="8">DUF1049 domain-containing protein</fullName>
    </submittedName>
</protein>
<evidence type="ECO:0000313" key="9">
    <source>
        <dbReference type="Proteomes" id="UP000652760"/>
    </source>
</evidence>
<gene>
    <name evidence="8" type="ORF">JHL17_06140</name>
</gene>
<dbReference type="InterPro" id="IPR010445">
    <property type="entry name" value="LapA_dom"/>
</dbReference>
<evidence type="ECO:0000256" key="3">
    <source>
        <dbReference type="ARBA" id="ARBA00022989"/>
    </source>
</evidence>
<evidence type="ECO:0000256" key="1">
    <source>
        <dbReference type="ARBA" id="ARBA00022475"/>
    </source>
</evidence>
<name>A0ABS1F0X2_9PROT</name>
<evidence type="ECO:0000256" key="2">
    <source>
        <dbReference type="ARBA" id="ARBA00022692"/>
    </source>
</evidence>
<keyword evidence="9" id="KW-1185">Reference proteome</keyword>
<dbReference type="Pfam" id="PF06305">
    <property type="entry name" value="LapA_dom"/>
    <property type="match status" value="1"/>
</dbReference>
<organism evidence="8 9">
    <name type="scientific">Azospirillum endophyticum</name>
    <dbReference type="NCBI Taxonomy" id="2800326"/>
    <lineage>
        <taxon>Bacteria</taxon>
        <taxon>Pseudomonadati</taxon>
        <taxon>Pseudomonadota</taxon>
        <taxon>Alphaproteobacteria</taxon>
        <taxon>Rhodospirillales</taxon>
        <taxon>Azospirillaceae</taxon>
        <taxon>Azospirillum</taxon>
    </lineage>
</organism>
<feature type="transmembrane region" description="Helical" evidence="6">
    <location>
        <begin position="40"/>
        <end position="62"/>
    </location>
</feature>
<evidence type="ECO:0000313" key="8">
    <source>
        <dbReference type="EMBL" id="MBK1836987.1"/>
    </source>
</evidence>
<keyword evidence="3 6" id="KW-1133">Transmembrane helix</keyword>
<dbReference type="Proteomes" id="UP000652760">
    <property type="component" value="Unassembled WGS sequence"/>
</dbReference>
<feature type="region of interest" description="Disordered" evidence="5">
    <location>
        <begin position="96"/>
        <end position="135"/>
    </location>
</feature>
<accession>A0ABS1F0X2</accession>
<dbReference type="EMBL" id="JAENHM010000021">
    <property type="protein sequence ID" value="MBK1836987.1"/>
    <property type="molecule type" value="Genomic_DNA"/>
</dbReference>
<proteinExistence type="predicted"/>